<accession>A0ABT5L4C8</accession>
<organism evidence="2 3">
    <name type="scientific">Alteromonas gilva</name>
    <dbReference type="NCBI Taxonomy" id="2987522"/>
    <lineage>
        <taxon>Bacteria</taxon>
        <taxon>Pseudomonadati</taxon>
        <taxon>Pseudomonadota</taxon>
        <taxon>Gammaproteobacteria</taxon>
        <taxon>Alteromonadales</taxon>
        <taxon>Alteromonadaceae</taxon>
        <taxon>Alteromonas/Salinimonas group</taxon>
        <taxon>Alteromonas</taxon>
    </lineage>
</organism>
<keyword evidence="1" id="KW-0472">Membrane</keyword>
<keyword evidence="3" id="KW-1185">Reference proteome</keyword>
<dbReference type="GO" id="GO:0016787">
    <property type="term" value="F:hydrolase activity"/>
    <property type="evidence" value="ECO:0007669"/>
    <property type="project" value="UniProtKB-KW"/>
</dbReference>
<protein>
    <submittedName>
        <fullName evidence="2">Metal-dependent hydrolase</fullName>
    </submittedName>
</protein>
<feature type="transmembrane region" description="Helical" evidence="1">
    <location>
        <begin position="123"/>
        <end position="147"/>
    </location>
</feature>
<sequence>MDPVTQGVVGATAALFVAKKPGVRRAAVMGAIGGMAPDLDIVFRSSEDPLFALEMHRQFTHSLAFIPVGGLLVAVFLWLLFYRKQSLKEVWLLATAGYATHGALDACTSYGTQLLWPFSDYRVAWDITSIIDPLITLPLLVVVIASCITQRKNWLYSTSALVALYFGFSVFQHQRAISEVEQIAGDASHTIARVRAMPTLGNVFVWRTLYEHNGNYYVNAIALPLFSAPRVYPGEPIKPLDIASDFPSISPDSTQYQDVERFRWFTDNWLVVEPGTTHTIGDLRYAIAPDSHHSLWHITLNPASPNQHVQYRNTKREGDNIVPWDMLFE</sequence>
<dbReference type="Proteomes" id="UP001218788">
    <property type="component" value="Unassembled WGS sequence"/>
</dbReference>
<dbReference type="PANTHER" id="PTHR40031:SF1">
    <property type="entry name" value="MEMBRANE-BOUND METAL-DEPENDENT HYDROLASE"/>
    <property type="match status" value="1"/>
</dbReference>
<comment type="caution">
    <text evidence="2">The sequence shown here is derived from an EMBL/GenBank/DDBJ whole genome shotgun (WGS) entry which is preliminary data.</text>
</comment>
<evidence type="ECO:0000313" key="2">
    <source>
        <dbReference type="EMBL" id="MDC8831897.1"/>
    </source>
</evidence>
<name>A0ABT5L4C8_9ALTE</name>
<proteinExistence type="predicted"/>
<reference evidence="2 3" key="1">
    <citation type="submission" date="2022-10" db="EMBL/GenBank/DDBJ databases">
        <title>Alteromonas sp. chi3 Genome sequencing.</title>
        <authorList>
            <person name="Park S."/>
        </authorList>
    </citation>
    <scope>NUCLEOTIDE SEQUENCE [LARGE SCALE GENOMIC DNA]</scope>
    <source>
        <strain evidence="3">chi3</strain>
    </source>
</reference>
<keyword evidence="1" id="KW-0812">Transmembrane</keyword>
<dbReference type="RefSeq" id="WP_273641678.1">
    <property type="nucleotide sequence ID" value="NZ_JAQQXP010000002.1"/>
</dbReference>
<dbReference type="InterPro" id="IPR053170">
    <property type="entry name" value="Transcription_regulator"/>
</dbReference>
<keyword evidence="2" id="KW-0378">Hydrolase</keyword>
<gene>
    <name evidence="2" type="ORF">OIK42_14155</name>
</gene>
<dbReference type="PANTHER" id="PTHR40031">
    <property type="entry name" value="HYPOTHETICAL MEMBRANE SPANNING PROTEIN"/>
    <property type="match status" value="1"/>
</dbReference>
<keyword evidence="1" id="KW-1133">Transmembrane helix</keyword>
<dbReference type="InterPro" id="IPR007404">
    <property type="entry name" value="YdjM-like"/>
</dbReference>
<evidence type="ECO:0000313" key="3">
    <source>
        <dbReference type="Proteomes" id="UP001218788"/>
    </source>
</evidence>
<dbReference type="EMBL" id="JAQQXP010000002">
    <property type="protein sequence ID" value="MDC8831897.1"/>
    <property type="molecule type" value="Genomic_DNA"/>
</dbReference>
<feature type="transmembrane region" description="Helical" evidence="1">
    <location>
        <begin position="90"/>
        <end position="111"/>
    </location>
</feature>
<dbReference type="Pfam" id="PF04307">
    <property type="entry name" value="YdjM"/>
    <property type="match status" value="1"/>
</dbReference>
<feature type="transmembrane region" description="Helical" evidence="1">
    <location>
        <begin position="154"/>
        <end position="171"/>
    </location>
</feature>
<feature type="transmembrane region" description="Helical" evidence="1">
    <location>
        <begin position="59"/>
        <end position="81"/>
    </location>
</feature>
<evidence type="ECO:0000256" key="1">
    <source>
        <dbReference type="SAM" id="Phobius"/>
    </source>
</evidence>